<keyword evidence="4" id="KW-1185">Reference proteome</keyword>
<reference evidence="3" key="1">
    <citation type="submission" date="2022-01" db="EMBL/GenBank/DDBJ databases">
        <title>Genome Sequence Resource for Two Populations of Ditylenchus destructor, the Migratory Endoparasitic Phytonematode.</title>
        <authorList>
            <person name="Zhang H."/>
            <person name="Lin R."/>
            <person name="Xie B."/>
        </authorList>
    </citation>
    <scope>NUCLEOTIDE SEQUENCE</scope>
    <source>
        <strain evidence="3">BazhouSP</strain>
    </source>
</reference>
<feature type="compositionally biased region" description="Polar residues" evidence="1">
    <location>
        <begin position="30"/>
        <end position="45"/>
    </location>
</feature>
<protein>
    <submittedName>
        <fullName evidence="3">Uncharacterized protein</fullName>
    </submittedName>
</protein>
<gene>
    <name evidence="3" type="ORF">DdX_11780</name>
</gene>
<sequence length="139" mass="16046">MQPQLFLTLIIAISIPSLFQSHETHRNIVELSSGSSSEEQTNPETNDLGDRVQLRRPLETEPGPEEELRLAEEMKFKVLSRRKRFLCNKFTGDQLCFMPPFSLRCRCGVSGCFMGKCMCNQCGHLQGYGNYPPYRRYYD</sequence>
<feature type="compositionally biased region" description="Basic and acidic residues" evidence="1">
    <location>
        <begin position="48"/>
        <end position="59"/>
    </location>
</feature>
<evidence type="ECO:0000256" key="2">
    <source>
        <dbReference type="SAM" id="SignalP"/>
    </source>
</evidence>
<organism evidence="3 4">
    <name type="scientific">Ditylenchus destructor</name>
    <dbReference type="NCBI Taxonomy" id="166010"/>
    <lineage>
        <taxon>Eukaryota</taxon>
        <taxon>Metazoa</taxon>
        <taxon>Ecdysozoa</taxon>
        <taxon>Nematoda</taxon>
        <taxon>Chromadorea</taxon>
        <taxon>Rhabditida</taxon>
        <taxon>Tylenchina</taxon>
        <taxon>Tylenchomorpha</taxon>
        <taxon>Sphaerularioidea</taxon>
        <taxon>Anguinidae</taxon>
        <taxon>Anguininae</taxon>
        <taxon>Ditylenchus</taxon>
    </lineage>
</organism>
<feature type="region of interest" description="Disordered" evidence="1">
    <location>
        <begin position="30"/>
        <end position="67"/>
    </location>
</feature>
<name>A0AAD4QY01_9BILA</name>
<proteinExistence type="predicted"/>
<accession>A0AAD4QY01</accession>
<feature type="chain" id="PRO_5042002021" evidence="2">
    <location>
        <begin position="22"/>
        <end position="139"/>
    </location>
</feature>
<comment type="caution">
    <text evidence="3">The sequence shown here is derived from an EMBL/GenBank/DDBJ whole genome shotgun (WGS) entry which is preliminary data.</text>
</comment>
<evidence type="ECO:0000313" key="4">
    <source>
        <dbReference type="Proteomes" id="UP001201812"/>
    </source>
</evidence>
<evidence type="ECO:0000313" key="3">
    <source>
        <dbReference type="EMBL" id="KAI1708701.1"/>
    </source>
</evidence>
<dbReference type="AlphaFoldDB" id="A0AAD4QY01"/>
<evidence type="ECO:0000256" key="1">
    <source>
        <dbReference type="SAM" id="MobiDB-lite"/>
    </source>
</evidence>
<feature type="signal peptide" evidence="2">
    <location>
        <begin position="1"/>
        <end position="21"/>
    </location>
</feature>
<keyword evidence="2" id="KW-0732">Signal</keyword>
<dbReference type="Proteomes" id="UP001201812">
    <property type="component" value="Unassembled WGS sequence"/>
</dbReference>
<dbReference type="EMBL" id="JAKKPZ010000034">
    <property type="protein sequence ID" value="KAI1708701.1"/>
    <property type="molecule type" value="Genomic_DNA"/>
</dbReference>